<feature type="compositionally biased region" description="Pro residues" evidence="1">
    <location>
        <begin position="308"/>
        <end position="320"/>
    </location>
</feature>
<feature type="compositionally biased region" description="Polar residues" evidence="1">
    <location>
        <begin position="282"/>
        <end position="291"/>
    </location>
</feature>
<evidence type="ECO:0000256" key="1">
    <source>
        <dbReference type="SAM" id="MobiDB-lite"/>
    </source>
</evidence>
<reference evidence="3" key="2">
    <citation type="submission" date="2021-10" db="EMBL/GenBank/DDBJ databases">
        <title>Phylogenomics reveals ancestral predisposition of the termite-cultivated fungus Termitomyces towards a domesticated lifestyle.</title>
        <authorList>
            <person name="Auxier B."/>
            <person name="Grum-Grzhimaylo A."/>
            <person name="Cardenas M.E."/>
            <person name="Lodge J.D."/>
            <person name="Laessoe T."/>
            <person name="Pedersen O."/>
            <person name="Smith M.E."/>
            <person name="Kuyper T.W."/>
            <person name="Franco-Molano E.A."/>
            <person name="Baroni T.J."/>
            <person name="Aanen D.K."/>
        </authorList>
    </citation>
    <scope>NUCLEOTIDE SEQUENCE</scope>
    <source>
        <strain evidence="3">D49</strain>
    </source>
</reference>
<evidence type="ECO:0000256" key="2">
    <source>
        <dbReference type="SAM" id="Phobius"/>
    </source>
</evidence>
<keyword evidence="2" id="KW-0812">Transmembrane</keyword>
<feature type="compositionally biased region" description="Basic and acidic residues" evidence="1">
    <location>
        <begin position="292"/>
        <end position="301"/>
    </location>
</feature>
<feature type="compositionally biased region" description="Low complexity" evidence="1">
    <location>
        <begin position="221"/>
        <end position="230"/>
    </location>
</feature>
<feature type="region of interest" description="Disordered" evidence="1">
    <location>
        <begin position="198"/>
        <end position="320"/>
    </location>
</feature>
<evidence type="ECO:0000313" key="4">
    <source>
        <dbReference type="Proteomes" id="UP000717328"/>
    </source>
</evidence>
<protein>
    <submittedName>
        <fullName evidence="3">Uncharacterized protein</fullName>
    </submittedName>
</protein>
<sequence>MPKQFITVYLGVVLEQASTGVKDKKSAIISDIVLAITFIITVLAMWYIFRQMNKVKPEVIYERRKARQAKIARAAYPPYNTGFSASSVDFERGSADSDSIPLKVQAPSIAQSWDTHSEYRSSSSTDLPFYAPRPQHPRLPLPKHPEDLDVVYANAHDEESHGFVSARGYSTDEVGWDMNARPKMIARAEDMYGVPFESTDTVQQQQTKQQPTGRPSPSPSPAVVSSTQPVDAPTPTQAQFASWKPPVDDDDDLPTPLPMPRFREPPREAMAEAHYGHGQEPTDASYTTAREPSSDDQEHPRRTSPRVHSPPPPSYPTSVR</sequence>
<name>A0A9P7GPH0_9AGAR</name>
<dbReference type="OrthoDB" id="166803at2759"/>
<comment type="caution">
    <text evidence="3">The sequence shown here is derived from an EMBL/GenBank/DDBJ whole genome shotgun (WGS) entry which is preliminary data.</text>
</comment>
<reference evidence="3" key="1">
    <citation type="submission" date="2021-02" db="EMBL/GenBank/DDBJ databases">
        <authorList>
            <person name="Nieuwenhuis M."/>
            <person name="Van De Peppel L.J.J."/>
        </authorList>
    </citation>
    <scope>NUCLEOTIDE SEQUENCE</scope>
    <source>
        <strain evidence="3">D49</strain>
    </source>
</reference>
<dbReference type="Proteomes" id="UP000717328">
    <property type="component" value="Unassembled WGS sequence"/>
</dbReference>
<keyword evidence="2" id="KW-0472">Membrane</keyword>
<feature type="compositionally biased region" description="Low complexity" evidence="1">
    <location>
        <begin position="199"/>
        <end position="212"/>
    </location>
</feature>
<keyword evidence="4" id="KW-1185">Reference proteome</keyword>
<keyword evidence="2" id="KW-1133">Transmembrane helix</keyword>
<gene>
    <name evidence="3" type="ORF">H0H81_010466</name>
</gene>
<proteinExistence type="predicted"/>
<evidence type="ECO:0000313" key="3">
    <source>
        <dbReference type="EMBL" id="KAG5653796.1"/>
    </source>
</evidence>
<organism evidence="3 4">
    <name type="scientific">Sphagnurus paluster</name>
    <dbReference type="NCBI Taxonomy" id="117069"/>
    <lineage>
        <taxon>Eukaryota</taxon>
        <taxon>Fungi</taxon>
        <taxon>Dikarya</taxon>
        <taxon>Basidiomycota</taxon>
        <taxon>Agaricomycotina</taxon>
        <taxon>Agaricomycetes</taxon>
        <taxon>Agaricomycetidae</taxon>
        <taxon>Agaricales</taxon>
        <taxon>Tricholomatineae</taxon>
        <taxon>Lyophyllaceae</taxon>
        <taxon>Sphagnurus</taxon>
    </lineage>
</organism>
<dbReference type="AlphaFoldDB" id="A0A9P7GPH0"/>
<dbReference type="EMBL" id="JABCKI010000033">
    <property type="protein sequence ID" value="KAG5653796.1"/>
    <property type="molecule type" value="Genomic_DNA"/>
</dbReference>
<feature type="transmembrane region" description="Helical" evidence="2">
    <location>
        <begin position="27"/>
        <end position="49"/>
    </location>
</feature>
<accession>A0A9P7GPH0</accession>
<feature type="compositionally biased region" description="Basic and acidic residues" evidence="1">
    <location>
        <begin position="261"/>
        <end position="277"/>
    </location>
</feature>